<evidence type="ECO:0000313" key="2">
    <source>
        <dbReference type="Proteomes" id="UP001172155"/>
    </source>
</evidence>
<evidence type="ECO:0000313" key="1">
    <source>
        <dbReference type="EMBL" id="KAK0738194.1"/>
    </source>
</evidence>
<reference evidence="1" key="1">
    <citation type="submission" date="2023-06" db="EMBL/GenBank/DDBJ databases">
        <title>Genome-scale phylogeny and comparative genomics of the fungal order Sordariales.</title>
        <authorList>
            <consortium name="Lawrence Berkeley National Laboratory"/>
            <person name="Hensen N."/>
            <person name="Bonometti L."/>
            <person name="Westerberg I."/>
            <person name="Brannstrom I.O."/>
            <person name="Guillou S."/>
            <person name="Cros-Aarteil S."/>
            <person name="Calhoun S."/>
            <person name="Haridas S."/>
            <person name="Kuo A."/>
            <person name="Mondo S."/>
            <person name="Pangilinan J."/>
            <person name="Riley R."/>
            <person name="LaButti K."/>
            <person name="Andreopoulos B."/>
            <person name="Lipzen A."/>
            <person name="Chen C."/>
            <person name="Yanf M."/>
            <person name="Daum C."/>
            <person name="Ng V."/>
            <person name="Clum A."/>
            <person name="Steindorff A."/>
            <person name="Ohm R."/>
            <person name="Martin F."/>
            <person name="Silar P."/>
            <person name="Natvig D."/>
            <person name="Lalanne C."/>
            <person name="Gautier V."/>
            <person name="Ament-velasquez S.L."/>
            <person name="Kruys A."/>
            <person name="Hutchinson M.I."/>
            <person name="Powell A.J."/>
            <person name="Barry K."/>
            <person name="Miller A.N."/>
            <person name="Grigoriev I.V."/>
            <person name="Debuchy R."/>
            <person name="Gladieux P."/>
            <person name="Thoren M.H."/>
            <person name="Johannesson H."/>
        </authorList>
    </citation>
    <scope>NUCLEOTIDE SEQUENCE</scope>
    <source>
        <strain evidence="1">SMH3187-1</strain>
    </source>
</reference>
<dbReference type="Proteomes" id="UP001172155">
    <property type="component" value="Unassembled WGS sequence"/>
</dbReference>
<keyword evidence="2" id="KW-1185">Reference proteome</keyword>
<feature type="non-terminal residue" evidence="1">
    <location>
        <position position="298"/>
    </location>
</feature>
<proteinExistence type="predicted"/>
<sequence>LGGALSVVSLTAATLFVVRHRLEKTCRRVPLSSLPRSSACRNFVENSASATTSVSPKAWGLDQTRLLPSWPPGEDRGPITHWIPSFVAVQMDLPEEILSANSRIPETSGDVLPLAKSLLAAFLDARAAGPEPWILDRDVPSLSFAPGHRLFGVTPEPGAFLLGTWSNVSGEHIDPLAVPDSAPRPVAAFPSNRELVKQGGSEVPAAGSVLYWRAGQVGVKLLDWVAGLAFPEGGFQELIVERVADGKVRVSYVSAEVTTCRQEEGQKEQSELRRLPWPLYELHVMYAQSLLAGAARQL</sequence>
<name>A0AA40BPT2_9PEZI</name>
<feature type="non-terminal residue" evidence="1">
    <location>
        <position position="1"/>
    </location>
</feature>
<gene>
    <name evidence="1" type="ORF">B0T18DRAFT_311322</name>
</gene>
<dbReference type="AlphaFoldDB" id="A0AA40BPT2"/>
<organism evidence="1 2">
    <name type="scientific">Schizothecium vesticola</name>
    <dbReference type="NCBI Taxonomy" id="314040"/>
    <lineage>
        <taxon>Eukaryota</taxon>
        <taxon>Fungi</taxon>
        <taxon>Dikarya</taxon>
        <taxon>Ascomycota</taxon>
        <taxon>Pezizomycotina</taxon>
        <taxon>Sordariomycetes</taxon>
        <taxon>Sordariomycetidae</taxon>
        <taxon>Sordariales</taxon>
        <taxon>Schizotheciaceae</taxon>
        <taxon>Schizothecium</taxon>
    </lineage>
</organism>
<accession>A0AA40BPT2</accession>
<protein>
    <submittedName>
        <fullName evidence="1">Uncharacterized protein</fullName>
    </submittedName>
</protein>
<comment type="caution">
    <text evidence="1">The sequence shown here is derived from an EMBL/GenBank/DDBJ whole genome shotgun (WGS) entry which is preliminary data.</text>
</comment>
<dbReference type="EMBL" id="JAUKUD010000007">
    <property type="protein sequence ID" value="KAK0738194.1"/>
    <property type="molecule type" value="Genomic_DNA"/>
</dbReference>